<name>A0A6L7I2N3_9GAMM</name>
<dbReference type="InterPro" id="IPR016097">
    <property type="entry name" value="DUF695"/>
</dbReference>
<evidence type="ECO:0000313" key="2">
    <source>
        <dbReference type="EMBL" id="MXR69571.1"/>
    </source>
</evidence>
<dbReference type="Proteomes" id="UP000474778">
    <property type="component" value="Unassembled WGS sequence"/>
</dbReference>
<proteinExistence type="predicted"/>
<dbReference type="EMBL" id="WRPA01000011">
    <property type="protein sequence ID" value="MXR69571.1"/>
    <property type="molecule type" value="Genomic_DNA"/>
</dbReference>
<organism evidence="2 3">
    <name type="scientific">Shewanella insulae</name>
    <dbReference type="NCBI Taxonomy" id="2681496"/>
    <lineage>
        <taxon>Bacteria</taxon>
        <taxon>Pseudomonadati</taxon>
        <taxon>Pseudomonadota</taxon>
        <taxon>Gammaproteobacteria</taxon>
        <taxon>Alteromonadales</taxon>
        <taxon>Shewanellaceae</taxon>
        <taxon>Shewanella</taxon>
    </lineage>
</organism>
<protein>
    <submittedName>
        <fullName evidence="2">DUF695 domain-containing protein</fullName>
    </submittedName>
</protein>
<accession>A0A6L7I2N3</accession>
<gene>
    <name evidence="2" type="ORF">GNT65_12950</name>
</gene>
<keyword evidence="3" id="KW-1185">Reference proteome</keyword>
<dbReference type="InterPro" id="IPR029039">
    <property type="entry name" value="Flavoprotein-like_sf"/>
</dbReference>
<feature type="domain" description="DUF695" evidence="1">
    <location>
        <begin position="41"/>
        <end position="161"/>
    </location>
</feature>
<evidence type="ECO:0000313" key="3">
    <source>
        <dbReference type="Proteomes" id="UP000474778"/>
    </source>
</evidence>
<comment type="caution">
    <text evidence="2">The sequence shown here is derived from an EMBL/GenBank/DDBJ whole genome shotgun (WGS) entry which is preliminary data.</text>
</comment>
<dbReference type="RefSeq" id="WP_160796826.1">
    <property type="nucleotide sequence ID" value="NZ_WRPA01000011.1"/>
</dbReference>
<sequence length="168" mass="19384">MRTNKMLNAMNKFLVIIIFWSSLVSEVLAENIYFTATGEEGGKPLIFRSLKDVPEGSQESQYPYLVSIIWRYVSANEGGMPDEQTNNAQIDFEDALEHLDKSDVSHLMLVVTGNGRKEWHWYVKSVDNWMEKLNSALQDKSIYPLEIDNKYQADWKLYHQFVSGVKGI</sequence>
<evidence type="ECO:0000259" key="1">
    <source>
        <dbReference type="Pfam" id="PF05117"/>
    </source>
</evidence>
<dbReference type="Gene3D" id="3.40.50.360">
    <property type="match status" value="1"/>
</dbReference>
<dbReference type="Pfam" id="PF05117">
    <property type="entry name" value="DUF695"/>
    <property type="match status" value="1"/>
</dbReference>
<dbReference type="AlphaFoldDB" id="A0A6L7I2N3"/>
<reference evidence="2 3" key="1">
    <citation type="submission" date="2019-12" db="EMBL/GenBank/DDBJ databases">
        <title>Shewanella insulae sp. nov., isolated from a tidal flat.</title>
        <authorList>
            <person name="Yoon J.-H."/>
        </authorList>
    </citation>
    <scope>NUCLEOTIDE SEQUENCE [LARGE SCALE GENOMIC DNA]</scope>
    <source>
        <strain evidence="2 3">JBTF-M18</strain>
    </source>
</reference>